<dbReference type="EMBL" id="QBIY01013502">
    <property type="protein sequence ID" value="RXN02513.1"/>
    <property type="molecule type" value="Genomic_DNA"/>
</dbReference>
<gene>
    <name evidence="2" type="ORF">ROHU_013735</name>
</gene>
<proteinExistence type="predicted"/>
<reference evidence="2 3" key="1">
    <citation type="submission" date="2018-03" db="EMBL/GenBank/DDBJ databases">
        <title>Draft genome sequence of Rohu Carp (Labeo rohita).</title>
        <authorList>
            <person name="Das P."/>
            <person name="Kushwaha B."/>
            <person name="Joshi C.G."/>
            <person name="Kumar D."/>
            <person name="Nagpure N.S."/>
            <person name="Sahoo L."/>
            <person name="Das S.P."/>
            <person name="Bit A."/>
            <person name="Patnaik S."/>
            <person name="Meher P.K."/>
            <person name="Jayasankar P."/>
            <person name="Koringa P.G."/>
            <person name="Patel N.V."/>
            <person name="Hinsu A.T."/>
            <person name="Kumar R."/>
            <person name="Pandey M."/>
            <person name="Agarwal S."/>
            <person name="Srivastava S."/>
            <person name="Singh M."/>
            <person name="Iquebal M.A."/>
            <person name="Jaiswal S."/>
            <person name="Angadi U.B."/>
            <person name="Kumar N."/>
            <person name="Raza M."/>
            <person name="Shah T.M."/>
            <person name="Rai A."/>
            <person name="Jena J.K."/>
        </authorList>
    </citation>
    <scope>NUCLEOTIDE SEQUENCE [LARGE SCALE GENOMIC DNA]</scope>
    <source>
        <strain evidence="2">DASCIFA01</strain>
        <tissue evidence="2">Testis</tissue>
    </source>
</reference>
<evidence type="ECO:0000256" key="1">
    <source>
        <dbReference type="SAM" id="MobiDB-lite"/>
    </source>
</evidence>
<protein>
    <submittedName>
        <fullName evidence="2">Tyrosine-kinase JAK3</fullName>
    </submittedName>
</protein>
<evidence type="ECO:0000313" key="3">
    <source>
        <dbReference type="Proteomes" id="UP000290572"/>
    </source>
</evidence>
<dbReference type="STRING" id="84645.A0A498L4Y0"/>
<dbReference type="PANTHER" id="PTHR45807">
    <property type="entry name" value="TYROSINE-PROTEIN KINASE HOPSCOTCH"/>
    <property type="match status" value="1"/>
</dbReference>
<feature type="region of interest" description="Disordered" evidence="1">
    <location>
        <begin position="160"/>
        <end position="179"/>
    </location>
</feature>
<accession>A0A498L4Y0</accession>
<dbReference type="GO" id="GO:0035556">
    <property type="term" value="P:intracellular signal transduction"/>
    <property type="evidence" value="ECO:0007669"/>
    <property type="project" value="TreeGrafter"/>
</dbReference>
<dbReference type="AlphaFoldDB" id="A0A498L4Y0"/>
<comment type="caution">
    <text evidence="2">The sequence shown here is derived from an EMBL/GenBank/DDBJ whole genome shotgun (WGS) entry which is preliminary data.</text>
</comment>
<keyword evidence="2" id="KW-0418">Kinase</keyword>
<dbReference type="GO" id="GO:0019221">
    <property type="term" value="P:cytokine-mediated signaling pathway"/>
    <property type="evidence" value="ECO:0007669"/>
    <property type="project" value="TreeGrafter"/>
</dbReference>
<name>A0A498L4Y0_LABRO</name>
<dbReference type="Proteomes" id="UP000290572">
    <property type="component" value="Unassembled WGS sequence"/>
</dbReference>
<keyword evidence="2" id="KW-0808">Transferase</keyword>
<dbReference type="GO" id="GO:0005131">
    <property type="term" value="F:growth hormone receptor binding"/>
    <property type="evidence" value="ECO:0007669"/>
    <property type="project" value="TreeGrafter"/>
</dbReference>
<dbReference type="GO" id="GO:0060397">
    <property type="term" value="P:growth hormone receptor signaling pathway via JAK-STAT"/>
    <property type="evidence" value="ECO:0007669"/>
    <property type="project" value="TreeGrafter"/>
</dbReference>
<evidence type="ECO:0000313" key="2">
    <source>
        <dbReference type="EMBL" id="RXN02513.1"/>
    </source>
</evidence>
<dbReference type="GO" id="GO:0005829">
    <property type="term" value="C:cytosol"/>
    <property type="evidence" value="ECO:0007669"/>
    <property type="project" value="TreeGrafter"/>
</dbReference>
<dbReference type="PANTHER" id="PTHR45807:SF3">
    <property type="entry name" value="TYROSINE-PROTEIN KINASE JAK3"/>
    <property type="match status" value="1"/>
</dbReference>
<organism evidence="2 3">
    <name type="scientific">Labeo rohita</name>
    <name type="common">Indian major carp</name>
    <name type="synonym">Cyprinus rohita</name>
    <dbReference type="NCBI Taxonomy" id="84645"/>
    <lineage>
        <taxon>Eukaryota</taxon>
        <taxon>Metazoa</taxon>
        <taxon>Chordata</taxon>
        <taxon>Craniata</taxon>
        <taxon>Vertebrata</taxon>
        <taxon>Euteleostomi</taxon>
        <taxon>Actinopterygii</taxon>
        <taxon>Neopterygii</taxon>
        <taxon>Teleostei</taxon>
        <taxon>Ostariophysi</taxon>
        <taxon>Cypriniformes</taxon>
        <taxon>Cyprinidae</taxon>
        <taxon>Labeoninae</taxon>
        <taxon>Labeonini</taxon>
        <taxon>Labeo</taxon>
    </lineage>
</organism>
<dbReference type="GO" id="GO:0030154">
    <property type="term" value="P:cell differentiation"/>
    <property type="evidence" value="ECO:0007669"/>
    <property type="project" value="TreeGrafter"/>
</dbReference>
<dbReference type="GO" id="GO:0007259">
    <property type="term" value="P:cell surface receptor signaling pathway via JAK-STAT"/>
    <property type="evidence" value="ECO:0007669"/>
    <property type="project" value="TreeGrafter"/>
</dbReference>
<dbReference type="GO" id="GO:0004715">
    <property type="term" value="F:non-membrane spanning protein tyrosine kinase activity"/>
    <property type="evidence" value="ECO:0007669"/>
    <property type="project" value="TreeGrafter"/>
</dbReference>
<dbReference type="InterPro" id="IPR051286">
    <property type="entry name" value="JAK"/>
</dbReference>
<feature type="region of interest" description="Disordered" evidence="1">
    <location>
        <begin position="40"/>
        <end position="59"/>
    </location>
</feature>
<sequence>MAMLLDPRFKTLGFGNQDNAHEAERLLTAECASIIRQTSEHASQAEASSSQAAQNPPSSHDLWELLDSRVSETQQHRSCNADVTIEVKRYIGDAYLPRRIALQQYIKQRCSNVESIRVLALAMLLDPRFKTLGFGNQDNAHEAERLLTAECASIIRQTSEHASQAEASSSQAAQNPPSSHDLWELLDSRVSETQQHRSCNADVTIEVKRYQGQDISRNPKRKQQFYEHFSNLPALEWAEINELIAQCMQYQPELRPSCRSIIHQLNSLITSDYEILHVTGTLPKNDSLWRRPNMFKKQQQDVFEERYLQFISVLGKVFVQLAAETREKRIMEFEGCSCVQTDSCCPHLRKMSENTKHQIQR</sequence>
<keyword evidence="3" id="KW-1185">Reference proteome</keyword>